<reference evidence="2 3" key="1">
    <citation type="submission" date="2013-12" db="EMBL/GenBank/DDBJ databases">
        <authorList>
            <person name="Brown-Elliot B."/>
            <person name="Wallace R."/>
            <person name="Lenaerts A."/>
            <person name="Ordway D."/>
            <person name="DeGroote M.A."/>
            <person name="Parker T."/>
            <person name="Sizemore C."/>
            <person name="Tallon L.J."/>
            <person name="Sadzewicz L.K."/>
            <person name="Sengamalay N."/>
            <person name="Fraser C.M."/>
            <person name="Hine E."/>
            <person name="Shefchek K.A."/>
            <person name="Das S.P."/>
            <person name="Tettelin H."/>
        </authorList>
    </citation>
    <scope>NUCLEOTIDE SEQUENCE [LARGE SCALE GENOMIC DNA]</scope>
    <source>
        <strain evidence="2 3">662</strain>
    </source>
</reference>
<evidence type="ECO:0000313" key="2">
    <source>
        <dbReference type="EMBL" id="EUA13538.1"/>
    </source>
</evidence>
<sequence>MIARSGVNLHPHRRIAVRQRPPMRSQERKPRWHIRIR</sequence>
<evidence type="ECO:0000313" key="3">
    <source>
        <dbReference type="Proteomes" id="UP000020561"/>
    </source>
</evidence>
<dbReference type="PATRIC" id="fig|1299326.3.peg.4498"/>
<proteinExistence type="predicted"/>
<protein>
    <submittedName>
        <fullName evidence="2">Uncharacterized protein</fullName>
    </submittedName>
</protein>
<gene>
    <name evidence="2" type="ORF">I545_4671</name>
</gene>
<dbReference type="EMBL" id="JAOA01000008">
    <property type="protein sequence ID" value="EUA13538.1"/>
    <property type="molecule type" value="Genomic_DNA"/>
</dbReference>
<dbReference type="Proteomes" id="UP000020561">
    <property type="component" value="Unassembled WGS sequence"/>
</dbReference>
<evidence type="ECO:0000256" key="1">
    <source>
        <dbReference type="SAM" id="MobiDB-lite"/>
    </source>
</evidence>
<accession>X7Z427</accession>
<dbReference type="AlphaFoldDB" id="X7Z427"/>
<organism evidence="2 3">
    <name type="scientific">Mycobacterium kansasii 662</name>
    <dbReference type="NCBI Taxonomy" id="1299326"/>
    <lineage>
        <taxon>Bacteria</taxon>
        <taxon>Bacillati</taxon>
        <taxon>Actinomycetota</taxon>
        <taxon>Actinomycetes</taxon>
        <taxon>Mycobacteriales</taxon>
        <taxon>Mycobacteriaceae</taxon>
        <taxon>Mycobacterium</taxon>
    </lineage>
</organism>
<comment type="caution">
    <text evidence="2">The sequence shown here is derived from an EMBL/GenBank/DDBJ whole genome shotgun (WGS) entry which is preliminary data.</text>
</comment>
<feature type="region of interest" description="Disordered" evidence="1">
    <location>
        <begin position="1"/>
        <end position="37"/>
    </location>
</feature>
<name>X7Z427_MYCKA</name>